<dbReference type="AlphaFoldDB" id="A0A7W6RDK4"/>
<evidence type="ECO:0000256" key="1">
    <source>
        <dbReference type="SAM" id="MobiDB-lite"/>
    </source>
</evidence>
<gene>
    <name evidence="3" type="ORF">GGD89_001712</name>
</gene>
<dbReference type="RefSeq" id="WP_184044114.1">
    <property type="nucleotide sequence ID" value="NZ_JACIGK010000010.1"/>
</dbReference>
<feature type="region of interest" description="Disordered" evidence="1">
    <location>
        <begin position="239"/>
        <end position="265"/>
    </location>
</feature>
<proteinExistence type="predicted"/>
<name>A0A7W6RDK4_9PROT</name>
<protein>
    <submittedName>
        <fullName evidence="3">Uncharacterized protein</fullName>
    </submittedName>
</protein>
<organism evidence="3 4">
    <name type="scientific">Roseospira visakhapatnamensis</name>
    <dbReference type="NCBI Taxonomy" id="390880"/>
    <lineage>
        <taxon>Bacteria</taxon>
        <taxon>Pseudomonadati</taxon>
        <taxon>Pseudomonadota</taxon>
        <taxon>Alphaproteobacteria</taxon>
        <taxon>Rhodospirillales</taxon>
        <taxon>Rhodospirillaceae</taxon>
        <taxon>Roseospira</taxon>
    </lineage>
</organism>
<reference evidence="3 4" key="1">
    <citation type="submission" date="2020-08" db="EMBL/GenBank/DDBJ databases">
        <title>Genome sequencing of Purple Non-Sulfur Bacteria from various extreme environments.</title>
        <authorList>
            <person name="Mayer M."/>
        </authorList>
    </citation>
    <scope>NUCLEOTIDE SEQUENCE [LARGE SCALE GENOMIC DNA]</scope>
    <source>
        <strain evidence="3 4">JA131</strain>
    </source>
</reference>
<dbReference type="Proteomes" id="UP000554286">
    <property type="component" value="Unassembled WGS sequence"/>
</dbReference>
<keyword evidence="2" id="KW-0732">Signal</keyword>
<accession>A0A7W6RDK4</accession>
<evidence type="ECO:0000313" key="4">
    <source>
        <dbReference type="Proteomes" id="UP000554286"/>
    </source>
</evidence>
<feature type="signal peptide" evidence="2">
    <location>
        <begin position="1"/>
        <end position="24"/>
    </location>
</feature>
<sequence length="265" mass="27315">MTPAWGLVLAMGVGAVLPAPPAAAQSTPMTSVMADDDGAVPDDTPAEVITVSEVEALACAAKLEPMVATYQEPTESMYLQRVGDGVLQVWAPREAGPSAPFRPWCVTSVKAIAGMTFLNPANRAVVMEVLAASSTAPPPRREGPPDAGPPPTVIVEQEVEDDEDAASLPAAFQRLPPLGGRSAAEVGVPVPAVLLSSWSPPEPLAALISVCGDEGGQVTAVYDRLTAALMRTECRHADGTATPLEPLSDRLGAPAPASADVARER</sequence>
<evidence type="ECO:0000256" key="2">
    <source>
        <dbReference type="SAM" id="SignalP"/>
    </source>
</evidence>
<comment type="caution">
    <text evidence="3">The sequence shown here is derived from an EMBL/GenBank/DDBJ whole genome shotgun (WGS) entry which is preliminary data.</text>
</comment>
<feature type="chain" id="PRO_5030743238" evidence="2">
    <location>
        <begin position="25"/>
        <end position="265"/>
    </location>
</feature>
<dbReference type="EMBL" id="JACIGK010000010">
    <property type="protein sequence ID" value="MBB4266086.1"/>
    <property type="molecule type" value="Genomic_DNA"/>
</dbReference>
<evidence type="ECO:0000313" key="3">
    <source>
        <dbReference type="EMBL" id="MBB4266086.1"/>
    </source>
</evidence>
<keyword evidence="4" id="KW-1185">Reference proteome</keyword>